<comment type="caution">
    <text evidence="2">The sequence shown here is derived from an EMBL/GenBank/DDBJ whole genome shotgun (WGS) entry which is preliminary data.</text>
</comment>
<evidence type="ECO:0000313" key="3">
    <source>
        <dbReference type="Proteomes" id="UP000541610"/>
    </source>
</evidence>
<accession>A0A7J6PKV6</accession>
<keyword evidence="1" id="KW-0732">Signal</keyword>
<feature type="chain" id="PRO_5029903630" evidence="1">
    <location>
        <begin position="20"/>
        <end position="136"/>
    </location>
</feature>
<dbReference type="EMBL" id="JABANP010000008">
    <property type="protein sequence ID" value="KAF4696768.1"/>
    <property type="molecule type" value="Genomic_DNA"/>
</dbReference>
<reference evidence="2 3" key="1">
    <citation type="submission" date="2020-04" db="EMBL/GenBank/DDBJ databases">
        <title>Perkinsus olseni comparative genomics.</title>
        <authorList>
            <person name="Bogema D.R."/>
        </authorList>
    </citation>
    <scope>NUCLEOTIDE SEQUENCE [LARGE SCALE GENOMIC DNA]</scope>
    <source>
        <strain evidence="2">00978-12</strain>
    </source>
</reference>
<dbReference type="Proteomes" id="UP000541610">
    <property type="component" value="Unassembled WGS sequence"/>
</dbReference>
<protein>
    <submittedName>
        <fullName evidence="2">Uncharacterized protein</fullName>
    </submittedName>
</protein>
<evidence type="ECO:0000256" key="1">
    <source>
        <dbReference type="SAM" id="SignalP"/>
    </source>
</evidence>
<proteinExistence type="predicted"/>
<organism evidence="2 3">
    <name type="scientific">Perkinsus olseni</name>
    <name type="common">Perkinsus atlanticus</name>
    <dbReference type="NCBI Taxonomy" id="32597"/>
    <lineage>
        <taxon>Eukaryota</taxon>
        <taxon>Sar</taxon>
        <taxon>Alveolata</taxon>
        <taxon>Perkinsozoa</taxon>
        <taxon>Perkinsea</taxon>
        <taxon>Perkinsida</taxon>
        <taxon>Perkinsidae</taxon>
        <taxon>Perkinsus</taxon>
    </lineage>
</organism>
<name>A0A7J6PKV6_PEROL</name>
<sequence length="136" mass="15031">MAWRLLSLIVLLIDRFVVSRLLETSYYNISWSASLVSNGSEQSLTPSSASRTGVAWWACFSADQGQVLGYNVTLQFEPNDAGGSKVFLKVSATSDCGESAIVDELAKGHIVVHYGKPGQQTHCWKRHLTLWLRAEN</sequence>
<dbReference type="AlphaFoldDB" id="A0A7J6PKV6"/>
<evidence type="ECO:0000313" key="2">
    <source>
        <dbReference type="EMBL" id="KAF4696768.1"/>
    </source>
</evidence>
<gene>
    <name evidence="2" type="ORF">FOZ60_015668</name>
</gene>
<feature type="signal peptide" evidence="1">
    <location>
        <begin position="1"/>
        <end position="19"/>
    </location>
</feature>